<accession>A0A427YJI1</accession>
<evidence type="ECO:0000313" key="2">
    <source>
        <dbReference type="Proteomes" id="UP000279259"/>
    </source>
</evidence>
<dbReference type="Proteomes" id="UP000279259">
    <property type="component" value="Unassembled WGS sequence"/>
</dbReference>
<dbReference type="EMBL" id="RSCD01000008">
    <property type="protein sequence ID" value="RSH91255.1"/>
    <property type="molecule type" value="Genomic_DNA"/>
</dbReference>
<proteinExistence type="predicted"/>
<dbReference type="OrthoDB" id="338816at2759"/>
<sequence length="94" mass="10688">MAPGRPPWVIRDLSSILGLDEESISQLLLPEFEAYTSQVKLKSHLQVGFPAVHPCLPPQSVLSRMTRRFRKTCTTRTTRFCPQSLRPVLKPTEL</sequence>
<evidence type="ECO:0000313" key="1">
    <source>
        <dbReference type="EMBL" id="RSH91255.1"/>
    </source>
</evidence>
<dbReference type="STRING" id="1890683.A0A427YJI1"/>
<name>A0A427YJI1_9TREE</name>
<protein>
    <submittedName>
        <fullName evidence="1">Uncharacterized protein</fullName>
    </submittedName>
</protein>
<dbReference type="AlphaFoldDB" id="A0A427YJI1"/>
<gene>
    <name evidence="1" type="ORF">EHS25_009554</name>
</gene>
<keyword evidence="2" id="KW-1185">Reference proteome</keyword>
<comment type="caution">
    <text evidence="1">The sequence shown here is derived from an EMBL/GenBank/DDBJ whole genome shotgun (WGS) entry which is preliminary data.</text>
</comment>
<organism evidence="1 2">
    <name type="scientific">Saitozyma podzolica</name>
    <dbReference type="NCBI Taxonomy" id="1890683"/>
    <lineage>
        <taxon>Eukaryota</taxon>
        <taxon>Fungi</taxon>
        <taxon>Dikarya</taxon>
        <taxon>Basidiomycota</taxon>
        <taxon>Agaricomycotina</taxon>
        <taxon>Tremellomycetes</taxon>
        <taxon>Tremellales</taxon>
        <taxon>Trimorphomycetaceae</taxon>
        <taxon>Saitozyma</taxon>
    </lineage>
</organism>
<reference evidence="1 2" key="1">
    <citation type="submission" date="2018-11" db="EMBL/GenBank/DDBJ databases">
        <title>Genome sequence of Saitozyma podzolica DSM 27192.</title>
        <authorList>
            <person name="Aliyu H."/>
            <person name="Gorte O."/>
            <person name="Ochsenreither K."/>
        </authorList>
    </citation>
    <scope>NUCLEOTIDE SEQUENCE [LARGE SCALE GENOMIC DNA]</scope>
    <source>
        <strain evidence="1 2">DSM 27192</strain>
    </source>
</reference>